<organism evidence="1">
    <name type="scientific">Solanum lycopersicum</name>
    <name type="common">Tomato</name>
    <name type="synonym">Lycopersicon esculentum</name>
    <dbReference type="NCBI Taxonomy" id="4081"/>
    <lineage>
        <taxon>Eukaryota</taxon>
        <taxon>Viridiplantae</taxon>
        <taxon>Streptophyta</taxon>
        <taxon>Embryophyta</taxon>
        <taxon>Tracheophyta</taxon>
        <taxon>Spermatophyta</taxon>
        <taxon>Magnoliopsida</taxon>
        <taxon>eudicotyledons</taxon>
        <taxon>Gunneridae</taxon>
        <taxon>Pentapetalae</taxon>
        <taxon>asterids</taxon>
        <taxon>lamiids</taxon>
        <taxon>Solanales</taxon>
        <taxon>Solanaceae</taxon>
        <taxon>Solanoideae</taxon>
        <taxon>Solaneae</taxon>
        <taxon>Solanum</taxon>
        <taxon>Solanum subgen. Lycopersicon</taxon>
    </lineage>
</organism>
<evidence type="ECO:0000313" key="1">
    <source>
        <dbReference type="EnsemblPlants" id="Solyc10g054395.1.1"/>
    </source>
</evidence>
<dbReference type="Gramene" id="Solyc10g054395.1.1">
    <property type="protein sequence ID" value="Solyc10g054395.1.1"/>
    <property type="gene ID" value="Solyc10g054395.1"/>
</dbReference>
<dbReference type="EnsemblPlants" id="Solyc10g054395.1.1">
    <property type="protein sequence ID" value="Solyc10g054395.1.1"/>
    <property type="gene ID" value="Solyc10g054395.1"/>
</dbReference>
<name>A0A3Q7IH20_SOLLC</name>
<accession>A0A3Q7IH20</accession>
<reference evidence="1" key="2">
    <citation type="submission" date="2019-01" db="UniProtKB">
        <authorList>
            <consortium name="EnsemblPlants"/>
        </authorList>
    </citation>
    <scope>IDENTIFICATION</scope>
    <source>
        <strain evidence="1">cv. Heinz 1706</strain>
    </source>
</reference>
<reference evidence="1" key="1">
    <citation type="journal article" date="2012" name="Nature">
        <title>The tomato genome sequence provides insights into fleshy fruit evolution.</title>
        <authorList>
            <consortium name="Tomato Genome Consortium"/>
        </authorList>
    </citation>
    <scope>NUCLEOTIDE SEQUENCE [LARGE SCALE GENOMIC DNA]</scope>
    <source>
        <strain evidence="1">cv. Heinz 1706</strain>
    </source>
</reference>
<dbReference type="AlphaFoldDB" id="A0A3Q7IH20"/>
<proteinExistence type="predicted"/>
<dbReference type="InParanoid" id="A0A3Q7IH20"/>
<protein>
    <submittedName>
        <fullName evidence="1">Uncharacterized protein</fullName>
    </submittedName>
</protein>
<sequence>MQMNSPPVWVNKQRVLSSLHTLRESSPCLQESVLKRPSAGEGHMPRIRTVQITTARIDLVSMSKAYNEEETCHDSRDSWGNSSLENCKSIISNLLWSGVGLAFSTRSDHTWLEENTLKHDIVLS</sequence>
<dbReference type="Proteomes" id="UP000004994">
    <property type="component" value="Chromosome 10"/>
</dbReference>
<keyword evidence="2" id="KW-1185">Reference proteome</keyword>
<evidence type="ECO:0000313" key="2">
    <source>
        <dbReference type="Proteomes" id="UP000004994"/>
    </source>
</evidence>